<dbReference type="Proteomes" id="UP000266206">
    <property type="component" value="Unassembled WGS sequence"/>
</dbReference>
<comment type="caution">
    <text evidence="16">The sequence shown here is derived from an EMBL/GenBank/DDBJ whole genome shotgun (WGS) entry which is preliminary data.</text>
</comment>
<comment type="cofactor">
    <cofactor evidence="1 15">
        <name>pyridoxal 5'-phosphate</name>
        <dbReference type="ChEBI" id="CHEBI:597326"/>
    </cofactor>
</comment>
<dbReference type="Gene3D" id="3.20.10.10">
    <property type="entry name" value="D-amino Acid Aminotransferase, subunit A, domain 2"/>
    <property type="match status" value="1"/>
</dbReference>
<evidence type="ECO:0000256" key="7">
    <source>
        <dbReference type="ARBA" id="ARBA00022576"/>
    </source>
</evidence>
<dbReference type="InterPro" id="IPR043131">
    <property type="entry name" value="BCAT-like_N"/>
</dbReference>
<evidence type="ECO:0000256" key="8">
    <source>
        <dbReference type="ARBA" id="ARBA00022605"/>
    </source>
</evidence>
<dbReference type="UniPathway" id="UPA00047">
    <property type="reaction ID" value="UER00058"/>
</dbReference>
<evidence type="ECO:0000256" key="11">
    <source>
        <dbReference type="ARBA" id="ARBA00023304"/>
    </source>
</evidence>
<keyword evidence="8 15" id="KW-0028">Amino-acid biosynthesis</keyword>
<dbReference type="SUPFAM" id="SSF56752">
    <property type="entry name" value="D-aminoacid aminotransferase-like PLP-dependent enzymes"/>
    <property type="match status" value="1"/>
</dbReference>
<dbReference type="GO" id="GO:0009099">
    <property type="term" value="P:L-valine biosynthetic process"/>
    <property type="evidence" value="ECO:0007669"/>
    <property type="project" value="UniProtKB-UniPathway"/>
</dbReference>
<dbReference type="Pfam" id="PF01063">
    <property type="entry name" value="Aminotran_4"/>
    <property type="match status" value="1"/>
</dbReference>
<dbReference type="GO" id="GO:0009098">
    <property type="term" value="P:L-leucine biosynthetic process"/>
    <property type="evidence" value="ECO:0007669"/>
    <property type="project" value="UniProtKB-UniPathway"/>
</dbReference>
<dbReference type="Gene3D" id="3.30.470.10">
    <property type="match status" value="1"/>
</dbReference>
<dbReference type="InterPro" id="IPR033939">
    <property type="entry name" value="BCAT_family"/>
</dbReference>
<comment type="pathway">
    <text evidence="3 15">Amino-acid biosynthesis; L-isoleucine biosynthesis; L-isoleucine from 2-oxobutanoate: step 4/4.</text>
</comment>
<dbReference type="FunFam" id="3.20.10.10:FF:000002">
    <property type="entry name" value="D-alanine aminotransferase"/>
    <property type="match status" value="1"/>
</dbReference>
<dbReference type="GO" id="GO:0005829">
    <property type="term" value="C:cytosol"/>
    <property type="evidence" value="ECO:0007669"/>
    <property type="project" value="TreeGrafter"/>
</dbReference>
<dbReference type="GO" id="GO:0052656">
    <property type="term" value="F:L-isoleucine-2-oxoglutarate transaminase activity"/>
    <property type="evidence" value="ECO:0007669"/>
    <property type="project" value="RHEA"/>
</dbReference>
<evidence type="ECO:0000313" key="17">
    <source>
        <dbReference type="Proteomes" id="UP000266206"/>
    </source>
</evidence>
<dbReference type="NCBIfam" id="TIGR01122">
    <property type="entry name" value="ilvE_I"/>
    <property type="match status" value="1"/>
</dbReference>
<dbReference type="AlphaFoldDB" id="A0A3A1YTG6"/>
<evidence type="ECO:0000256" key="9">
    <source>
        <dbReference type="ARBA" id="ARBA00022679"/>
    </source>
</evidence>
<dbReference type="PANTHER" id="PTHR42743:SF11">
    <property type="entry name" value="AMINODEOXYCHORISMATE LYASE"/>
    <property type="match status" value="1"/>
</dbReference>
<dbReference type="NCBIfam" id="NF005146">
    <property type="entry name" value="PRK06606.1"/>
    <property type="match status" value="1"/>
</dbReference>
<dbReference type="CDD" id="cd01557">
    <property type="entry name" value="BCAT_beta_family"/>
    <property type="match status" value="1"/>
</dbReference>
<comment type="catalytic activity">
    <reaction evidence="13 15">
        <text>L-isoleucine + 2-oxoglutarate = (S)-3-methyl-2-oxopentanoate + L-glutamate</text>
        <dbReference type="Rhea" id="RHEA:24801"/>
        <dbReference type="ChEBI" id="CHEBI:16810"/>
        <dbReference type="ChEBI" id="CHEBI:29985"/>
        <dbReference type="ChEBI" id="CHEBI:35146"/>
        <dbReference type="ChEBI" id="CHEBI:58045"/>
        <dbReference type="EC" id="2.6.1.42"/>
    </reaction>
</comment>
<dbReference type="EC" id="2.6.1.42" evidence="15"/>
<dbReference type="GO" id="GO:0052655">
    <property type="term" value="F:L-valine-2-oxoglutarate transaminase activity"/>
    <property type="evidence" value="ECO:0007669"/>
    <property type="project" value="RHEA"/>
</dbReference>
<evidence type="ECO:0000256" key="6">
    <source>
        <dbReference type="ARBA" id="ARBA00009320"/>
    </source>
</evidence>
<keyword evidence="11 15" id="KW-0100">Branched-chain amino acid biosynthesis</keyword>
<reference evidence="16 17" key="1">
    <citation type="submission" date="2017-08" db="EMBL/GenBank/DDBJ databases">
        <title>Pusillimonas indicus sp. nov., a member of the family Alcaligenaceae isolated from surface seawater.</title>
        <authorList>
            <person name="Li J."/>
        </authorList>
    </citation>
    <scope>NUCLEOTIDE SEQUENCE [LARGE SCALE GENOMIC DNA]</scope>
    <source>
        <strain evidence="16 17">L52-1-41</strain>
    </source>
</reference>
<accession>A0A3A1YTG6</accession>
<dbReference type="GO" id="GO:0009097">
    <property type="term" value="P:isoleucine biosynthetic process"/>
    <property type="evidence" value="ECO:0007669"/>
    <property type="project" value="UniProtKB-UniPathway"/>
</dbReference>
<evidence type="ECO:0000256" key="10">
    <source>
        <dbReference type="ARBA" id="ARBA00022898"/>
    </source>
</evidence>
<dbReference type="RefSeq" id="WP_119516354.1">
    <property type="nucleotide sequence ID" value="NZ_NQYH01000008.1"/>
</dbReference>
<dbReference type="InterPro" id="IPR043132">
    <property type="entry name" value="BCAT-like_C"/>
</dbReference>
<dbReference type="PANTHER" id="PTHR42743">
    <property type="entry name" value="AMINO-ACID AMINOTRANSFERASE"/>
    <property type="match status" value="1"/>
</dbReference>
<comment type="function">
    <text evidence="2 15">Acts on leucine, isoleucine and valine.</text>
</comment>
<dbReference type="OrthoDB" id="21319at2"/>
<keyword evidence="9 15" id="KW-0808">Transferase</keyword>
<dbReference type="EMBL" id="NQYH01000008">
    <property type="protein sequence ID" value="RIY40498.1"/>
    <property type="molecule type" value="Genomic_DNA"/>
</dbReference>
<evidence type="ECO:0000256" key="12">
    <source>
        <dbReference type="ARBA" id="ARBA00048212"/>
    </source>
</evidence>
<evidence type="ECO:0000256" key="3">
    <source>
        <dbReference type="ARBA" id="ARBA00004824"/>
    </source>
</evidence>
<dbReference type="InterPro" id="IPR005785">
    <property type="entry name" value="B_amino_transI"/>
</dbReference>
<dbReference type="UniPathway" id="UPA00049">
    <property type="reaction ID" value="UER00062"/>
</dbReference>
<sequence>MEKADYIWIDGKVVGWDDATSHVIGNTLHYGFGVFEGIRCYKTEQGPAVFRLHDHLIRLRNSAKILGFEVPYSVDEMVESTREIIRANGADECYIRPLAYIGEGGMGLAYEDCQVNLLIATWFWGEYVGKGTLERGSRVKTSSYIRHHINTHMSKAKACGNYLLFQMARTDARRDGYDEALLLDANGQVAEGSVEHFFVVRNGVLVTPPLTHLLDGITRDTVIVLAREMGFEVREEAFSRDYVHTAQEAFFVGTGAEVTPVVELDRRPIGDGLRGPVTKQLQDAYFDVVKGRLNSHTDWLTYV</sequence>
<protein>
    <recommendedName>
        <fullName evidence="15">Branched-chain-amino-acid aminotransferase</fullName>
        <shortName evidence="15">BCAT</shortName>
        <ecNumber evidence="15">2.6.1.42</ecNumber>
    </recommendedName>
</protein>
<name>A0A3A1YTG6_9BURK</name>
<evidence type="ECO:0000256" key="1">
    <source>
        <dbReference type="ARBA" id="ARBA00001933"/>
    </source>
</evidence>
<dbReference type="InterPro" id="IPR036038">
    <property type="entry name" value="Aminotransferase-like"/>
</dbReference>
<comment type="pathway">
    <text evidence="4 15">Amino-acid biosynthesis; L-valine biosynthesis; L-valine from pyruvate: step 4/4.</text>
</comment>
<evidence type="ECO:0000313" key="16">
    <source>
        <dbReference type="EMBL" id="RIY40498.1"/>
    </source>
</evidence>
<evidence type="ECO:0000256" key="5">
    <source>
        <dbReference type="ARBA" id="ARBA00005072"/>
    </source>
</evidence>
<proteinExistence type="inferred from homology"/>
<comment type="similarity">
    <text evidence="6 15">Belongs to the class-IV pyridoxal-phosphate-dependent aminotransferase family.</text>
</comment>
<comment type="pathway">
    <text evidence="5 15">Amino-acid biosynthesis; L-leucine biosynthesis; L-leucine from 3-methyl-2-oxobutanoate: step 4/4.</text>
</comment>
<dbReference type="UniPathway" id="UPA00048">
    <property type="reaction ID" value="UER00073"/>
</dbReference>
<organism evidence="16 17">
    <name type="scientific">Neopusillimonas maritima</name>
    <dbReference type="NCBI Taxonomy" id="2026239"/>
    <lineage>
        <taxon>Bacteria</taxon>
        <taxon>Pseudomonadati</taxon>
        <taxon>Pseudomonadota</taxon>
        <taxon>Betaproteobacteria</taxon>
        <taxon>Burkholderiales</taxon>
        <taxon>Alcaligenaceae</taxon>
        <taxon>Neopusillimonas</taxon>
    </lineage>
</organism>
<keyword evidence="7 15" id="KW-0032">Aminotransferase</keyword>
<evidence type="ECO:0000256" key="4">
    <source>
        <dbReference type="ARBA" id="ARBA00004931"/>
    </source>
</evidence>
<dbReference type="GO" id="GO:0052654">
    <property type="term" value="F:L-leucine-2-oxoglutarate transaminase activity"/>
    <property type="evidence" value="ECO:0007669"/>
    <property type="project" value="RHEA"/>
</dbReference>
<evidence type="ECO:0000256" key="15">
    <source>
        <dbReference type="RuleBase" id="RU364094"/>
    </source>
</evidence>
<dbReference type="InterPro" id="IPR050571">
    <property type="entry name" value="Class-IV_PLP-Dep_Aminotrnsfr"/>
</dbReference>
<evidence type="ECO:0000256" key="2">
    <source>
        <dbReference type="ARBA" id="ARBA00003109"/>
    </source>
</evidence>
<gene>
    <name evidence="15" type="primary">ilvE</name>
    <name evidence="16" type="ORF">CJP73_10220</name>
</gene>
<comment type="catalytic activity">
    <reaction evidence="14 15">
        <text>L-leucine + 2-oxoglutarate = 4-methyl-2-oxopentanoate + L-glutamate</text>
        <dbReference type="Rhea" id="RHEA:18321"/>
        <dbReference type="ChEBI" id="CHEBI:16810"/>
        <dbReference type="ChEBI" id="CHEBI:17865"/>
        <dbReference type="ChEBI" id="CHEBI:29985"/>
        <dbReference type="ChEBI" id="CHEBI:57427"/>
        <dbReference type="EC" id="2.6.1.42"/>
    </reaction>
</comment>
<evidence type="ECO:0000256" key="13">
    <source>
        <dbReference type="ARBA" id="ARBA00048798"/>
    </source>
</evidence>
<comment type="catalytic activity">
    <reaction evidence="12 15">
        <text>L-valine + 2-oxoglutarate = 3-methyl-2-oxobutanoate + L-glutamate</text>
        <dbReference type="Rhea" id="RHEA:24813"/>
        <dbReference type="ChEBI" id="CHEBI:11851"/>
        <dbReference type="ChEBI" id="CHEBI:16810"/>
        <dbReference type="ChEBI" id="CHEBI:29985"/>
        <dbReference type="ChEBI" id="CHEBI:57762"/>
        <dbReference type="EC" id="2.6.1.42"/>
    </reaction>
</comment>
<dbReference type="InterPro" id="IPR001544">
    <property type="entry name" value="Aminotrans_IV"/>
</dbReference>
<keyword evidence="10 15" id="KW-0663">Pyridoxal phosphate</keyword>
<evidence type="ECO:0000256" key="14">
    <source>
        <dbReference type="ARBA" id="ARBA00049229"/>
    </source>
</evidence>